<feature type="region of interest" description="Disordered" evidence="1">
    <location>
        <begin position="373"/>
        <end position="398"/>
    </location>
</feature>
<dbReference type="PANTHER" id="PTHR46177:SF1">
    <property type="entry name" value="INTEGRASE CATALYTIC DOMAIN-CONTAINING PROTEIN"/>
    <property type="match status" value="1"/>
</dbReference>
<dbReference type="STRING" id="1314800.A0A1B7MJY8"/>
<dbReference type="Proteomes" id="UP000092154">
    <property type="component" value="Unassembled WGS sequence"/>
</dbReference>
<keyword evidence="3" id="KW-1185">Reference proteome</keyword>
<dbReference type="PANTHER" id="PTHR46177">
    <property type="entry name" value="INTEGRASE CATALYTIC DOMAIN-CONTAINING PROTEIN"/>
    <property type="match status" value="1"/>
</dbReference>
<organism evidence="2 3">
    <name type="scientific">Rhizopogon vinicolor AM-OR11-026</name>
    <dbReference type="NCBI Taxonomy" id="1314800"/>
    <lineage>
        <taxon>Eukaryota</taxon>
        <taxon>Fungi</taxon>
        <taxon>Dikarya</taxon>
        <taxon>Basidiomycota</taxon>
        <taxon>Agaricomycotina</taxon>
        <taxon>Agaricomycetes</taxon>
        <taxon>Agaricomycetidae</taxon>
        <taxon>Boletales</taxon>
        <taxon>Suillineae</taxon>
        <taxon>Rhizopogonaceae</taxon>
        <taxon>Rhizopogon</taxon>
    </lineage>
</organism>
<dbReference type="InParanoid" id="A0A1B7MJY8"/>
<reference evidence="2 3" key="1">
    <citation type="submission" date="2016-06" db="EMBL/GenBank/DDBJ databases">
        <title>Comparative genomics of the ectomycorrhizal sister species Rhizopogon vinicolor and Rhizopogon vesiculosus (Basidiomycota: Boletales) reveals a divergence of the mating type B locus.</title>
        <authorList>
            <consortium name="DOE Joint Genome Institute"/>
            <person name="Mujic A.B."/>
            <person name="Kuo A."/>
            <person name="Tritt A."/>
            <person name="Lipzen A."/>
            <person name="Chen C."/>
            <person name="Johnson J."/>
            <person name="Sharma A."/>
            <person name="Barry K."/>
            <person name="Grigoriev I.V."/>
            <person name="Spatafora J.W."/>
        </authorList>
    </citation>
    <scope>NUCLEOTIDE SEQUENCE [LARGE SCALE GENOMIC DNA]</scope>
    <source>
        <strain evidence="2 3">AM-OR11-026</strain>
    </source>
</reference>
<evidence type="ECO:0000313" key="3">
    <source>
        <dbReference type="Proteomes" id="UP000092154"/>
    </source>
</evidence>
<dbReference type="AlphaFoldDB" id="A0A1B7MJY8"/>
<gene>
    <name evidence="2" type="ORF">K503DRAFT_860077</name>
</gene>
<evidence type="ECO:0008006" key="4">
    <source>
        <dbReference type="Google" id="ProtNLM"/>
    </source>
</evidence>
<dbReference type="OrthoDB" id="5946233at2759"/>
<sequence length="421" mass="48988">MSDVDIVHHLKDHYDQEEYGLSVITFRRMRNTWGWERTRKQRHTLEFIEQFVWEIRQRFPRQGAEAVMRDLRQRFDFHVPHYGANCYASQASWTSQAGRFWCAGVNDVWPQDQHDKWMRFGLWLHISLDPFTGWINWLKIWWTNKNPRLIARYYLDCCRKLGAVPLITQNNPGFENFAVANAQTMIRHRLDRALDGTLQHRWMRKHRNIKPEIMWSVFRRDFAPGFETILEEGITTGIYDVHNTLQNYVFRWLAIPWLQVELDAWLPVPGELFDEVEAIYAPSEHPVFDLVPPTFEQHARHLYASLGKPQVSSDFFWNVGVVEPGNEDVPVLPSLRDLPGNAGLMEPAGYQCMGGMANPPTQALHGVHDWEVQEENQDDEDQPEYAEFTDFGSDGDGDDGVEDVLNSITTIVVLCSQSLCA</sequence>
<name>A0A1B7MJY8_9AGAM</name>
<proteinExistence type="predicted"/>
<evidence type="ECO:0000313" key="2">
    <source>
        <dbReference type="EMBL" id="OAX32928.1"/>
    </source>
</evidence>
<protein>
    <recommendedName>
        <fullName evidence="4">Integrase catalytic domain-containing protein</fullName>
    </recommendedName>
</protein>
<evidence type="ECO:0000256" key="1">
    <source>
        <dbReference type="SAM" id="MobiDB-lite"/>
    </source>
</evidence>
<dbReference type="EMBL" id="KV448879">
    <property type="protein sequence ID" value="OAX32928.1"/>
    <property type="molecule type" value="Genomic_DNA"/>
</dbReference>
<feature type="compositionally biased region" description="Acidic residues" evidence="1">
    <location>
        <begin position="373"/>
        <end position="384"/>
    </location>
</feature>
<accession>A0A1B7MJY8</accession>